<sequence>MSQYILLSTTERYRSVTDSPHLETIEEYEYYFFGKRKTVFTICKIKTTDARIVITAGSEVFPDNSIPIKVFPKFETTEEIVKEIYELNIDEDSKVVRSA</sequence>
<dbReference type="HOGENOM" id="CLU_2317566_0_0_9"/>
<dbReference type="KEGG" id="pbj:VN24_20285"/>
<reference evidence="2" key="2">
    <citation type="submission" date="2015-03" db="EMBL/GenBank/DDBJ databases">
        <title>Genome sequence of Paenibacillus beijingensis strain DSM 24997T.</title>
        <authorList>
            <person name="Kwak Y."/>
            <person name="Shin J.-H."/>
        </authorList>
    </citation>
    <scope>NUCLEOTIDE SEQUENCE [LARGE SCALE GENOMIC DNA]</scope>
    <source>
        <strain evidence="2">DSM 24997</strain>
    </source>
</reference>
<protein>
    <submittedName>
        <fullName evidence="1">Uncharacterized protein</fullName>
    </submittedName>
</protein>
<dbReference type="EMBL" id="CP011058">
    <property type="protein sequence ID" value="AJY76480.1"/>
    <property type="molecule type" value="Genomic_DNA"/>
</dbReference>
<evidence type="ECO:0000313" key="1">
    <source>
        <dbReference type="EMBL" id="AJY76480.1"/>
    </source>
</evidence>
<dbReference type="AlphaFoldDB" id="A0A0D5NMT7"/>
<organism evidence="1 2">
    <name type="scientific">Paenibacillus beijingensis</name>
    <dbReference type="NCBI Taxonomy" id="1126833"/>
    <lineage>
        <taxon>Bacteria</taxon>
        <taxon>Bacillati</taxon>
        <taxon>Bacillota</taxon>
        <taxon>Bacilli</taxon>
        <taxon>Bacillales</taxon>
        <taxon>Paenibacillaceae</taxon>
        <taxon>Paenibacillus</taxon>
    </lineage>
</organism>
<evidence type="ECO:0000313" key="2">
    <source>
        <dbReference type="Proteomes" id="UP000032633"/>
    </source>
</evidence>
<name>A0A0D5NMT7_9BACL</name>
<gene>
    <name evidence="1" type="ORF">VN24_20285</name>
</gene>
<accession>A0A0D5NMT7</accession>
<dbReference type="STRING" id="1126833.VN24_20285"/>
<dbReference type="RefSeq" id="WP_045671906.1">
    <property type="nucleotide sequence ID" value="NZ_CP011058.1"/>
</dbReference>
<proteinExistence type="predicted"/>
<keyword evidence="2" id="KW-1185">Reference proteome</keyword>
<dbReference type="PATRIC" id="fig|1126833.4.peg.4462"/>
<dbReference type="Proteomes" id="UP000032633">
    <property type="component" value="Chromosome"/>
</dbReference>
<reference evidence="1 2" key="1">
    <citation type="journal article" date="2015" name="J. Biotechnol.">
        <title>Complete genome sequence of Paenibacillus beijingensis 7188(T) (=DSM 24997(T)), a novel rhizobacterium from jujube garden soil.</title>
        <authorList>
            <person name="Kwak Y."/>
            <person name="Shin J.H."/>
        </authorList>
    </citation>
    <scope>NUCLEOTIDE SEQUENCE [LARGE SCALE GENOMIC DNA]</scope>
    <source>
        <strain evidence="1 2">DSM 24997</strain>
    </source>
</reference>
<dbReference type="OrthoDB" id="2866001at2"/>